<dbReference type="PANTHER" id="PTHR33295">
    <property type="entry name" value="ATPASE"/>
    <property type="match status" value="1"/>
</dbReference>
<dbReference type="RefSeq" id="WP_101621721.1">
    <property type="nucleotide sequence ID" value="NZ_NMWT01000004.1"/>
</dbReference>
<accession>A0A2N5J579</accession>
<dbReference type="EMBL" id="NMWT01000004">
    <property type="protein sequence ID" value="PLS29375.1"/>
    <property type="molecule type" value="Genomic_DNA"/>
</dbReference>
<reference evidence="3 4" key="1">
    <citation type="submission" date="2017-07" db="EMBL/GenBank/DDBJ databases">
        <title>Bifidobacterium novel species.</title>
        <authorList>
            <person name="Lugli G.A."/>
            <person name="Milani C."/>
            <person name="Duranti S."/>
            <person name="Mangifesta M."/>
        </authorList>
    </citation>
    <scope>NUCLEOTIDE SEQUENCE [LARGE SCALE GENOMIC DNA]</scope>
    <source>
        <strain evidence="3 4">77</strain>
    </source>
</reference>
<dbReference type="AlphaFoldDB" id="A0A2N5J579"/>
<gene>
    <name evidence="3" type="ORF">Uis4E_0464</name>
</gene>
<proteinExistence type="predicted"/>
<comment type="caution">
    <text evidence="3">The sequence shown here is derived from an EMBL/GenBank/DDBJ whole genome shotgun (WGS) entry which is preliminary data.</text>
</comment>
<evidence type="ECO:0000313" key="4">
    <source>
        <dbReference type="Proteomes" id="UP000235034"/>
    </source>
</evidence>
<feature type="domain" description="AAA" evidence="1">
    <location>
        <begin position="21"/>
        <end position="155"/>
    </location>
</feature>
<keyword evidence="4" id="KW-1185">Reference proteome</keyword>
<dbReference type="OrthoDB" id="9804306at2"/>
<dbReference type="InterPro" id="IPR027417">
    <property type="entry name" value="P-loop_NTPase"/>
</dbReference>
<dbReference type="Pfam" id="PF13635">
    <property type="entry name" value="DUF4143"/>
    <property type="match status" value="1"/>
</dbReference>
<evidence type="ECO:0000259" key="2">
    <source>
        <dbReference type="Pfam" id="PF13635"/>
    </source>
</evidence>
<dbReference type="Gene3D" id="3.40.50.300">
    <property type="entry name" value="P-loop containing nucleotide triphosphate hydrolases"/>
    <property type="match status" value="1"/>
</dbReference>
<evidence type="ECO:0000259" key="1">
    <source>
        <dbReference type="Pfam" id="PF13173"/>
    </source>
</evidence>
<evidence type="ECO:0000313" key="3">
    <source>
        <dbReference type="EMBL" id="PLS29375.1"/>
    </source>
</evidence>
<dbReference type="PANTHER" id="PTHR33295:SF7">
    <property type="entry name" value="ATPASE"/>
    <property type="match status" value="1"/>
</dbReference>
<protein>
    <submittedName>
        <fullName evidence="3">ATPase</fullName>
    </submittedName>
</protein>
<dbReference type="InterPro" id="IPR041682">
    <property type="entry name" value="AAA_14"/>
</dbReference>
<dbReference type="Pfam" id="PF13173">
    <property type="entry name" value="AAA_14"/>
    <property type="match status" value="1"/>
</dbReference>
<organism evidence="3 4">
    <name type="scientific">Bifidobacterium parmae</name>
    <dbReference type="NCBI Taxonomy" id="361854"/>
    <lineage>
        <taxon>Bacteria</taxon>
        <taxon>Bacillati</taxon>
        <taxon>Actinomycetota</taxon>
        <taxon>Actinomycetes</taxon>
        <taxon>Bifidobacteriales</taxon>
        <taxon>Bifidobacteriaceae</taxon>
        <taxon>Bifidobacterium</taxon>
    </lineage>
</organism>
<dbReference type="InterPro" id="IPR025420">
    <property type="entry name" value="DUF4143"/>
</dbReference>
<name>A0A2N5J579_9BIFI</name>
<feature type="domain" description="DUF4143" evidence="2">
    <location>
        <begin position="227"/>
        <end position="406"/>
    </location>
</feature>
<dbReference type="SUPFAM" id="SSF52540">
    <property type="entry name" value="P-loop containing nucleoside triphosphate hydrolases"/>
    <property type="match status" value="1"/>
</dbReference>
<sequence>MLQRKAYQRLMEWKLQSQGHTAMLIEGARRVGKSTLAEEFGRNEYASCLTVDFTHAPDDVLAYFQDMRNDLDTFFLYLSAYYGVTLHERNSLIIFDEVQLYPKAREAIKQLVADGRFDFIETGSLVSIKENVRDILIPSEERSLALDPFDFDEFLWAMGEEPLSRAIADSYERLRPLPDSLHRKAMRLFREYMLVGGMPQAVETYVRTRDFHQVDAVKRDILKLYRDDIAKHAGSARRRVTLLFDGLVSQLSKHEKRYSLSSLDTNARMRDYDDAFFWLSDACVTNDCVNSTDPTVGLGAYADRATVKCYMADTGLLVTQALADSRTTEDDIYRDVLLGKIAVNEGMLVENVVAQLLHAGGHRLYFYSRSSRNDAASTMEVDFLIVSRYPNAAMKPRISPIEVKSGTRYRTVSLDKFKNKFGQRVGLEYVLHPKPLTVAGDRRYLPLYMAGLL</sequence>
<dbReference type="Proteomes" id="UP000235034">
    <property type="component" value="Unassembled WGS sequence"/>
</dbReference>